<dbReference type="GO" id="GO:0016477">
    <property type="term" value="P:cell migration"/>
    <property type="evidence" value="ECO:0007669"/>
    <property type="project" value="TreeGrafter"/>
</dbReference>
<proteinExistence type="predicted"/>
<evidence type="ECO:0000313" key="4">
    <source>
        <dbReference type="EMBL" id="KAJ3644489.1"/>
    </source>
</evidence>
<feature type="domain" description="GBD/FH3" evidence="3">
    <location>
        <begin position="27"/>
        <end position="402"/>
    </location>
</feature>
<dbReference type="InterPro" id="IPR011989">
    <property type="entry name" value="ARM-like"/>
</dbReference>
<feature type="coiled-coil region" evidence="1">
    <location>
        <begin position="452"/>
        <end position="479"/>
    </location>
</feature>
<keyword evidence="5" id="KW-1185">Reference proteome</keyword>
<dbReference type="GO" id="GO:0051015">
    <property type="term" value="F:actin filament binding"/>
    <property type="evidence" value="ECO:0007669"/>
    <property type="project" value="TreeGrafter"/>
</dbReference>
<comment type="caution">
    <text evidence="4">The sequence shown here is derived from an EMBL/GenBank/DDBJ whole genome shotgun (WGS) entry which is preliminary data.</text>
</comment>
<dbReference type="GO" id="GO:0031267">
    <property type="term" value="F:small GTPase binding"/>
    <property type="evidence" value="ECO:0007669"/>
    <property type="project" value="InterPro"/>
</dbReference>
<organism evidence="4 5">
    <name type="scientific">Zophobas morio</name>
    <dbReference type="NCBI Taxonomy" id="2755281"/>
    <lineage>
        <taxon>Eukaryota</taxon>
        <taxon>Metazoa</taxon>
        <taxon>Ecdysozoa</taxon>
        <taxon>Arthropoda</taxon>
        <taxon>Hexapoda</taxon>
        <taxon>Insecta</taxon>
        <taxon>Pterygota</taxon>
        <taxon>Neoptera</taxon>
        <taxon>Endopterygota</taxon>
        <taxon>Coleoptera</taxon>
        <taxon>Polyphaga</taxon>
        <taxon>Cucujiformia</taxon>
        <taxon>Tenebrionidae</taxon>
        <taxon>Zophobas</taxon>
    </lineage>
</organism>
<dbReference type="GO" id="GO:0030866">
    <property type="term" value="P:cortical actin cytoskeleton organization"/>
    <property type="evidence" value="ECO:0007669"/>
    <property type="project" value="TreeGrafter"/>
</dbReference>
<dbReference type="SMART" id="SM01140">
    <property type="entry name" value="Drf_GBD"/>
    <property type="match status" value="1"/>
</dbReference>
<dbReference type="Gene3D" id="1.25.10.10">
    <property type="entry name" value="Leucine-rich Repeat Variant"/>
    <property type="match status" value="1"/>
</dbReference>
<feature type="compositionally biased region" description="Basic and acidic residues" evidence="2">
    <location>
        <begin position="394"/>
        <end position="404"/>
    </location>
</feature>
<dbReference type="Pfam" id="PF06367">
    <property type="entry name" value="Drf_FH3"/>
    <property type="match status" value="1"/>
</dbReference>
<dbReference type="GO" id="GO:0008360">
    <property type="term" value="P:regulation of cell shape"/>
    <property type="evidence" value="ECO:0007669"/>
    <property type="project" value="TreeGrafter"/>
</dbReference>
<dbReference type="SMART" id="SM01139">
    <property type="entry name" value="Drf_FH3"/>
    <property type="match status" value="1"/>
</dbReference>
<dbReference type="EMBL" id="JALNTZ010000007">
    <property type="protein sequence ID" value="KAJ3644489.1"/>
    <property type="molecule type" value="Genomic_DNA"/>
</dbReference>
<dbReference type="InterPro" id="IPR043592">
    <property type="entry name" value="FMNL_animal"/>
</dbReference>
<accession>A0AA38I0S5</accession>
<dbReference type="PANTHER" id="PTHR45857:SF9">
    <property type="entry name" value="MULTIPLE WING HAIRS, ISOFORM C"/>
    <property type="match status" value="1"/>
</dbReference>
<evidence type="ECO:0000256" key="1">
    <source>
        <dbReference type="SAM" id="Coils"/>
    </source>
</evidence>
<feature type="compositionally biased region" description="Polar residues" evidence="2">
    <location>
        <begin position="48"/>
        <end position="70"/>
    </location>
</feature>
<keyword evidence="1" id="KW-0175">Coiled coil</keyword>
<dbReference type="GO" id="GO:0005829">
    <property type="term" value="C:cytosol"/>
    <property type="evidence" value="ECO:0007669"/>
    <property type="project" value="TreeGrafter"/>
</dbReference>
<evidence type="ECO:0000313" key="5">
    <source>
        <dbReference type="Proteomes" id="UP001168821"/>
    </source>
</evidence>
<dbReference type="PROSITE" id="PS51232">
    <property type="entry name" value="GBD_FH3"/>
    <property type="match status" value="1"/>
</dbReference>
<dbReference type="InterPro" id="IPR014768">
    <property type="entry name" value="GBD/FH3_dom"/>
</dbReference>
<feature type="region of interest" description="Disordered" evidence="2">
    <location>
        <begin position="386"/>
        <end position="419"/>
    </location>
</feature>
<dbReference type="InterPro" id="IPR010473">
    <property type="entry name" value="GTPase-bd"/>
</dbReference>
<protein>
    <recommendedName>
        <fullName evidence="3">GBD/FH3 domain-containing protein</fullName>
    </recommendedName>
</protein>
<name>A0AA38I0S5_9CUCU</name>
<feature type="coiled-coil region" evidence="1">
    <location>
        <begin position="323"/>
        <end position="385"/>
    </location>
</feature>
<dbReference type="AlphaFoldDB" id="A0AA38I0S5"/>
<dbReference type="PANTHER" id="PTHR45857">
    <property type="entry name" value="FORMIN-LIKE PROTEIN"/>
    <property type="match status" value="1"/>
</dbReference>
<evidence type="ECO:0000256" key="2">
    <source>
        <dbReference type="SAM" id="MobiDB-lite"/>
    </source>
</evidence>
<sequence>MAPNSEESRFGQFPFSEDGANKEKQRPPIYNPEDYVISLKKWGRKPASGSSVSLYPTPMSSDSECSRSQSTTFRDYRNPMLISSGSEMTLRQFGTVSELLGKLKSDLRLAYPSFVQEFVAEPLDGITLLLDLLRAIQLSQSQGGHNTTGKIPPSLQRRALLDELSCLQCLLLCCQRYTESIRKLTASSAGLFTLAICIMSNVTKSRILALQLLTKACQPSHSAVSEALSTLRLRFGEPVRFRFLVGMLMSAGGQGELLVAGMKFLNTFLDSSGTTQKRLYIQAELEQAGFDVATVKKNISINSSSTEHLFEELDHWEKKHLDVESLMIRLESSERENDTLRDKVLLLERRVQILLEEKGILISLEQCLKERCSELQEEVHSLKSVKSSSCGSSKKKDESPHEDEGISSSERSLTPEEPLQRDASVYELYTIQNEKKPPKIDEEDETTIDEVIEELRNIINDAESEAYKADEKKKALERKKIEDAQVASKIQMTVAIEDYGLNNEAQIVPSNLHPQPPRKTRSLVHLFIPAEDYDYGNKELFFENETPFSSEEGSDSLLSTSKYQLPRVDKNDKSNKVKRSESFKQVAKAANTLSKQNSLDGGYYSNGVVVTHTHEDSKKVKAKSLDRIDDGLDTLVDIVVTDHKIDKSPQTRTRSDVVNNQRKLNGYDDKMKMFLPKRDRNDILYYFPRVQERKSNSFLVNRGHANAGLYSGQVVRENSSNVAKKKEFVSGNNRHVGKVTDLPSGLY</sequence>
<feature type="region of interest" description="Disordered" evidence="2">
    <location>
        <begin position="45"/>
        <end position="70"/>
    </location>
</feature>
<reference evidence="4" key="1">
    <citation type="journal article" date="2023" name="G3 (Bethesda)">
        <title>Whole genome assemblies of Zophobas morio and Tenebrio molitor.</title>
        <authorList>
            <person name="Kaur S."/>
            <person name="Stinson S.A."/>
            <person name="diCenzo G.C."/>
        </authorList>
    </citation>
    <scope>NUCLEOTIDE SEQUENCE</scope>
    <source>
        <strain evidence="4">QUZm001</strain>
    </source>
</reference>
<dbReference type="SUPFAM" id="SSF48371">
    <property type="entry name" value="ARM repeat"/>
    <property type="match status" value="1"/>
</dbReference>
<dbReference type="InterPro" id="IPR010472">
    <property type="entry name" value="FH3_dom"/>
</dbReference>
<dbReference type="Proteomes" id="UP001168821">
    <property type="component" value="Unassembled WGS sequence"/>
</dbReference>
<dbReference type="InterPro" id="IPR016024">
    <property type="entry name" value="ARM-type_fold"/>
</dbReference>
<evidence type="ECO:0000259" key="3">
    <source>
        <dbReference type="PROSITE" id="PS51232"/>
    </source>
</evidence>
<gene>
    <name evidence="4" type="ORF">Zmor_022214</name>
</gene>
<feature type="region of interest" description="Disordered" evidence="2">
    <location>
        <begin position="1"/>
        <end position="31"/>
    </location>
</feature>